<feature type="compositionally biased region" description="Low complexity" evidence="2">
    <location>
        <begin position="118"/>
        <end position="134"/>
    </location>
</feature>
<gene>
    <name evidence="3" type="ORF">P280DRAFT_539923</name>
</gene>
<feature type="compositionally biased region" description="Polar residues" evidence="2">
    <location>
        <begin position="62"/>
        <end position="84"/>
    </location>
</feature>
<name>A0A6A6RGS0_9PLEO</name>
<evidence type="ECO:0000256" key="1">
    <source>
        <dbReference type="SAM" id="Coils"/>
    </source>
</evidence>
<reference evidence="3" key="1">
    <citation type="journal article" date="2020" name="Stud. Mycol.">
        <title>101 Dothideomycetes genomes: a test case for predicting lifestyles and emergence of pathogens.</title>
        <authorList>
            <person name="Haridas S."/>
            <person name="Albert R."/>
            <person name="Binder M."/>
            <person name="Bloem J."/>
            <person name="Labutti K."/>
            <person name="Salamov A."/>
            <person name="Andreopoulos B."/>
            <person name="Baker S."/>
            <person name="Barry K."/>
            <person name="Bills G."/>
            <person name="Bluhm B."/>
            <person name="Cannon C."/>
            <person name="Castanera R."/>
            <person name="Culley D."/>
            <person name="Daum C."/>
            <person name="Ezra D."/>
            <person name="Gonzalez J."/>
            <person name="Henrissat B."/>
            <person name="Kuo A."/>
            <person name="Liang C."/>
            <person name="Lipzen A."/>
            <person name="Lutzoni F."/>
            <person name="Magnuson J."/>
            <person name="Mondo S."/>
            <person name="Nolan M."/>
            <person name="Ohm R."/>
            <person name="Pangilinan J."/>
            <person name="Park H.-J."/>
            <person name="Ramirez L."/>
            <person name="Alfaro M."/>
            <person name="Sun H."/>
            <person name="Tritt A."/>
            <person name="Yoshinaga Y."/>
            <person name="Zwiers L.-H."/>
            <person name="Turgeon B."/>
            <person name="Goodwin S."/>
            <person name="Spatafora J."/>
            <person name="Crous P."/>
            <person name="Grigoriev I."/>
        </authorList>
    </citation>
    <scope>NUCLEOTIDE SEQUENCE</scope>
    <source>
        <strain evidence="3">CBS 473.64</strain>
    </source>
</reference>
<keyword evidence="4" id="KW-1185">Reference proteome</keyword>
<evidence type="ECO:0000313" key="4">
    <source>
        <dbReference type="Proteomes" id="UP000799753"/>
    </source>
</evidence>
<dbReference type="EMBL" id="MU006831">
    <property type="protein sequence ID" value="KAF2634410.1"/>
    <property type="molecule type" value="Genomic_DNA"/>
</dbReference>
<sequence length="262" mass="29196">MSDNKRDPPFGEHYQSLARRAQTPGVTSPQSEATEKEPFRPSNLALSRYATSKEPKKVFNKPPTSTDANSSPTPVAGQTTNKITEVTPDYMHGLLNRLVPDSGPVHAISSAKPPAQYSAMPSPSAPESSQSRQEVPPKHSKALVQSQAYEGQTINIESQQGSENQKTNELIRRWQAEPHDAVEWGLHYAKIEKAHTDKRIENLEREVGTLKVTLGEKNAEIESLRGEKERDSQILEWAAKLIKTIDFRQIAELIKHMNLDGD</sequence>
<accession>A0A6A6RGS0</accession>
<dbReference type="AlphaFoldDB" id="A0A6A6RGS0"/>
<protein>
    <submittedName>
        <fullName evidence="3">Uncharacterized protein</fullName>
    </submittedName>
</protein>
<dbReference type="Gene3D" id="1.20.5.1700">
    <property type="match status" value="1"/>
</dbReference>
<keyword evidence="1" id="KW-0175">Coiled coil</keyword>
<dbReference type="Proteomes" id="UP000799753">
    <property type="component" value="Unassembled WGS sequence"/>
</dbReference>
<feature type="coiled-coil region" evidence="1">
    <location>
        <begin position="186"/>
        <end position="220"/>
    </location>
</feature>
<evidence type="ECO:0000256" key="2">
    <source>
        <dbReference type="SAM" id="MobiDB-lite"/>
    </source>
</evidence>
<evidence type="ECO:0000313" key="3">
    <source>
        <dbReference type="EMBL" id="KAF2634410.1"/>
    </source>
</evidence>
<feature type="compositionally biased region" description="Basic and acidic residues" evidence="2">
    <location>
        <begin position="1"/>
        <end position="10"/>
    </location>
</feature>
<organism evidence="3 4">
    <name type="scientific">Massarina eburnea CBS 473.64</name>
    <dbReference type="NCBI Taxonomy" id="1395130"/>
    <lineage>
        <taxon>Eukaryota</taxon>
        <taxon>Fungi</taxon>
        <taxon>Dikarya</taxon>
        <taxon>Ascomycota</taxon>
        <taxon>Pezizomycotina</taxon>
        <taxon>Dothideomycetes</taxon>
        <taxon>Pleosporomycetidae</taxon>
        <taxon>Pleosporales</taxon>
        <taxon>Massarineae</taxon>
        <taxon>Massarinaceae</taxon>
        <taxon>Massarina</taxon>
    </lineage>
</organism>
<feature type="region of interest" description="Disordered" evidence="2">
    <location>
        <begin position="105"/>
        <end position="144"/>
    </location>
</feature>
<proteinExistence type="predicted"/>
<feature type="region of interest" description="Disordered" evidence="2">
    <location>
        <begin position="1"/>
        <end position="86"/>
    </location>
</feature>